<sequence>QDNDFIFFSQARKKNHISEKTFQKILEIASKRARLEKIIVPYNLRHSFGTHLLENGTDIRYIQDLMGHSSIKTTERYTQVAKQRLMQIKSPLDITLEDSVKSNNKSFEKDVKPNGKI</sequence>
<dbReference type="InterPro" id="IPR050090">
    <property type="entry name" value="Tyrosine_recombinase_XerCD"/>
</dbReference>
<keyword evidence="2" id="KW-0233">DNA recombination</keyword>
<protein>
    <recommendedName>
        <fullName evidence="3">Tyr recombinase domain-containing protein</fullName>
    </recommendedName>
</protein>
<dbReference type="GO" id="GO:0003677">
    <property type="term" value="F:DNA binding"/>
    <property type="evidence" value="ECO:0007669"/>
    <property type="project" value="UniProtKB-KW"/>
</dbReference>
<dbReference type="GO" id="GO:0015074">
    <property type="term" value="P:DNA integration"/>
    <property type="evidence" value="ECO:0007669"/>
    <property type="project" value="InterPro"/>
</dbReference>
<gene>
    <name evidence="4" type="ORF">LCGC14_1818740</name>
</gene>
<organism evidence="4">
    <name type="scientific">marine sediment metagenome</name>
    <dbReference type="NCBI Taxonomy" id="412755"/>
    <lineage>
        <taxon>unclassified sequences</taxon>
        <taxon>metagenomes</taxon>
        <taxon>ecological metagenomes</taxon>
    </lineage>
</organism>
<evidence type="ECO:0000256" key="1">
    <source>
        <dbReference type="ARBA" id="ARBA00023125"/>
    </source>
</evidence>
<dbReference type="GO" id="GO:0006310">
    <property type="term" value="P:DNA recombination"/>
    <property type="evidence" value="ECO:0007669"/>
    <property type="project" value="UniProtKB-KW"/>
</dbReference>
<comment type="caution">
    <text evidence="4">The sequence shown here is derived from an EMBL/GenBank/DDBJ whole genome shotgun (WGS) entry which is preliminary data.</text>
</comment>
<feature type="domain" description="Tyr recombinase" evidence="3">
    <location>
        <begin position="1"/>
        <end position="90"/>
    </location>
</feature>
<dbReference type="EMBL" id="LAZR01017779">
    <property type="protein sequence ID" value="KKL98998.1"/>
    <property type="molecule type" value="Genomic_DNA"/>
</dbReference>
<dbReference type="Pfam" id="PF00589">
    <property type="entry name" value="Phage_integrase"/>
    <property type="match status" value="1"/>
</dbReference>
<dbReference type="InterPro" id="IPR011010">
    <property type="entry name" value="DNA_brk_join_enz"/>
</dbReference>
<feature type="non-terminal residue" evidence="4">
    <location>
        <position position="1"/>
    </location>
</feature>
<evidence type="ECO:0000259" key="3">
    <source>
        <dbReference type="PROSITE" id="PS51898"/>
    </source>
</evidence>
<dbReference type="PROSITE" id="PS51898">
    <property type="entry name" value="TYR_RECOMBINASE"/>
    <property type="match status" value="1"/>
</dbReference>
<name>A0A0F9GJL6_9ZZZZ</name>
<proteinExistence type="predicted"/>
<accession>A0A0F9GJL6</accession>
<keyword evidence="1" id="KW-0238">DNA-binding</keyword>
<dbReference type="InterPro" id="IPR013762">
    <property type="entry name" value="Integrase-like_cat_sf"/>
</dbReference>
<dbReference type="Gene3D" id="1.10.443.10">
    <property type="entry name" value="Intergrase catalytic core"/>
    <property type="match status" value="1"/>
</dbReference>
<dbReference type="InterPro" id="IPR002104">
    <property type="entry name" value="Integrase_catalytic"/>
</dbReference>
<dbReference type="PANTHER" id="PTHR30349:SF41">
    <property type="entry name" value="INTEGRASE_RECOMBINASE PROTEIN MJ0367-RELATED"/>
    <property type="match status" value="1"/>
</dbReference>
<evidence type="ECO:0000313" key="4">
    <source>
        <dbReference type="EMBL" id="KKL98998.1"/>
    </source>
</evidence>
<reference evidence="4" key="1">
    <citation type="journal article" date="2015" name="Nature">
        <title>Complex archaea that bridge the gap between prokaryotes and eukaryotes.</title>
        <authorList>
            <person name="Spang A."/>
            <person name="Saw J.H."/>
            <person name="Jorgensen S.L."/>
            <person name="Zaremba-Niedzwiedzka K."/>
            <person name="Martijn J."/>
            <person name="Lind A.E."/>
            <person name="van Eijk R."/>
            <person name="Schleper C."/>
            <person name="Guy L."/>
            <person name="Ettema T.J."/>
        </authorList>
    </citation>
    <scope>NUCLEOTIDE SEQUENCE</scope>
</reference>
<evidence type="ECO:0000256" key="2">
    <source>
        <dbReference type="ARBA" id="ARBA00023172"/>
    </source>
</evidence>
<dbReference type="AlphaFoldDB" id="A0A0F9GJL6"/>
<dbReference type="SUPFAM" id="SSF56349">
    <property type="entry name" value="DNA breaking-rejoining enzymes"/>
    <property type="match status" value="1"/>
</dbReference>
<dbReference type="PANTHER" id="PTHR30349">
    <property type="entry name" value="PHAGE INTEGRASE-RELATED"/>
    <property type="match status" value="1"/>
</dbReference>